<feature type="transmembrane region" description="Helical" evidence="1">
    <location>
        <begin position="61"/>
        <end position="78"/>
    </location>
</feature>
<evidence type="ECO:0000313" key="3">
    <source>
        <dbReference type="Proteomes" id="UP000289260"/>
    </source>
</evidence>
<keyword evidence="1" id="KW-0812">Transmembrane</keyword>
<evidence type="ECO:0000313" key="2">
    <source>
        <dbReference type="EMBL" id="QBE49569.1"/>
    </source>
</evidence>
<dbReference type="Proteomes" id="UP000289260">
    <property type="component" value="Chromosome"/>
</dbReference>
<dbReference type="KEGG" id="ltr:EVS81_12645"/>
<dbReference type="Pfam" id="PF20619">
    <property type="entry name" value="DUF6804"/>
    <property type="match status" value="1"/>
</dbReference>
<keyword evidence="3" id="KW-1185">Reference proteome</keyword>
<organism evidence="2 3">
    <name type="scientific">Leucobacter triazinivorans</name>
    <dbReference type="NCBI Taxonomy" id="1784719"/>
    <lineage>
        <taxon>Bacteria</taxon>
        <taxon>Bacillati</taxon>
        <taxon>Actinomycetota</taxon>
        <taxon>Actinomycetes</taxon>
        <taxon>Micrococcales</taxon>
        <taxon>Microbacteriaceae</taxon>
        <taxon>Leucobacter</taxon>
    </lineage>
</organism>
<dbReference type="AlphaFoldDB" id="A0A4V0Z1T9"/>
<sequence length="110" mass="12447">MTQRQQAPSYQRNALLPGFIALATLIVAVAFVGSDWFTVFRFVVSILALIVAWFAVQARHWWWVPVFVAIAVLWNPVYPFPFSGIFWILAQPIAGSTFLLAGILIRKPRT</sequence>
<protein>
    <submittedName>
        <fullName evidence="2">Uncharacterized protein</fullName>
    </submittedName>
</protein>
<feature type="transmembrane region" description="Helical" evidence="1">
    <location>
        <begin position="39"/>
        <end position="56"/>
    </location>
</feature>
<proteinExistence type="predicted"/>
<feature type="transmembrane region" description="Helical" evidence="1">
    <location>
        <begin position="14"/>
        <end position="33"/>
    </location>
</feature>
<evidence type="ECO:0000256" key="1">
    <source>
        <dbReference type="SAM" id="Phobius"/>
    </source>
</evidence>
<accession>A0A4V0Z1T9</accession>
<feature type="transmembrane region" description="Helical" evidence="1">
    <location>
        <begin position="84"/>
        <end position="105"/>
    </location>
</feature>
<reference evidence="2 3" key="1">
    <citation type="submission" date="2019-02" db="EMBL/GenBank/DDBJ databases">
        <authorList>
            <person name="Sun L."/>
            <person name="Pan D."/>
            <person name="Wu X."/>
        </authorList>
    </citation>
    <scope>NUCLEOTIDE SEQUENCE [LARGE SCALE GENOMIC DNA]</scope>
    <source>
        <strain evidence="2 3">JW-1</strain>
    </source>
</reference>
<dbReference type="RefSeq" id="WP_130110696.1">
    <property type="nucleotide sequence ID" value="NZ_CP035806.1"/>
</dbReference>
<dbReference type="InterPro" id="IPR046548">
    <property type="entry name" value="DUF6804"/>
</dbReference>
<name>A0A4V0Z1T9_9MICO</name>
<gene>
    <name evidence="2" type="ORF">EVS81_12645</name>
</gene>
<dbReference type="OrthoDB" id="5125716at2"/>
<keyword evidence="1" id="KW-1133">Transmembrane helix</keyword>
<dbReference type="EMBL" id="CP035806">
    <property type="protein sequence ID" value="QBE49569.1"/>
    <property type="molecule type" value="Genomic_DNA"/>
</dbReference>
<keyword evidence="1" id="KW-0472">Membrane</keyword>